<dbReference type="InParanoid" id="A0A804L2J6"/>
<name>A0A804L2J6_MUSAM</name>
<evidence type="ECO:0000256" key="1">
    <source>
        <dbReference type="SAM" id="MobiDB-lite"/>
    </source>
</evidence>
<protein>
    <submittedName>
        <fullName evidence="2">Uncharacterized protein</fullName>
    </submittedName>
</protein>
<accession>A0A804L2J6</accession>
<evidence type="ECO:0000313" key="3">
    <source>
        <dbReference type="Proteomes" id="UP000012960"/>
    </source>
</evidence>
<dbReference type="PANTHER" id="PTHR35486:SF1">
    <property type="entry name" value="OS02G0689500 PROTEIN"/>
    <property type="match status" value="1"/>
</dbReference>
<reference evidence="2" key="1">
    <citation type="submission" date="2021-05" db="UniProtKB">
        <authorList>
            <consortium name="EnsemblPlants"/>
        </authorList>
    </citation>
    <scope>IDENTIFICATION</scope>
    <source>
        <strain evidence="2">subsp. malaccensis</strain>
    </source>
</reference>
<dbReference type="PANTHER" id="PTHR35486">
    <property type="entry name" value="EXPRESSED PROTEIN"/>
    <property type="match status" value="1"/>
</dbReference>
<feature type="compositionally biased region" description="Pro residues" evidence="1">
    <location>
        <begin position="44"/>
        <end position="61"/>
    </location>
</feature>
<dbReference type="EnsemblPlants" id="Ma11_t00090.1">
    <property type="protein sequence ID" value="Ma11_p00090.1"/>
    <property type="gene ID" value="Ma11_g00090"/>
</dbReference>
<feature type="compositionally biased region" description="Low complexity" evidence="1">
    <location>
        <begin position="34"/>
        <end position="43"/>
    </location>
</feature>
<sequence length="149" mass="15908">MKCRQHNHESGAGVCASCLREHLLALVAARGDHSPPGSLSLSPSPSPSPPPLPLQQPQPLPPALSLVGLPLSLLPPIRCQRVRGLRSAPPFLRQPRGRAFIICRPAVRLRQVLHPLNSVRPPPEVRGGDHARSTSSEIPAIDPLVPGAH</sequence>
<proteinExistence type="predicted"/>
<dbReference type="AlphaFoldDB" id="A0A804L2J6"/>
<dbReference type="Proteomes" id="UP000012960">
    <property type="component" value="Unplaced"/>
</dbReference>
<feature type="region of interest" description="Disordered" evidence="1">
    <location>
        <begin position="34"/>
        <end position="61"/>
    </location>
</feature>
<evidence type="ECO:0000313" key="2">
    <source>
        <dbReference type="EnsemblPlants" id="Ma11_p00090.1"/>
    </source>
</evidence>
<dbReference type="Gramene" id="Ma11_t00090.1">
    <property type="protein sequence ID" value="Ma11_p00090.1"/>
    <property type="gene ID" value="Ma11_g00090"/>
</dbReference>
<keyword evidence="3" id="KW-1185">Reference proteome</keyword>
<organism evidence="2 3">
    <name type="scientific">Musa acuminata subsp. malaccensis</name>
    <name type="common">Wild banana</name>
    <name type="synonym">Musa malaccensis</name>
    <dbReference type="NCBI Taxonomy" id="214687"/>
    <lineage>
        <taxon>Eukaryota</taxon>
        <taxon>Viridiplantae</taxon>
        <taxon>Streptophyta</taxon>
        <taxon>Embryophyta</taxon>
        <taxon>Tracheophyta</taxon>
        <taxon>Spermatophyta</taxon>
        <taxon>Magnoliopsida</taxon>
        <taxon>Liliopsida</taxon>
        <taxon>Zingiberales</taxon>
        <taxon>Musaceae</taxon>
        <taxon>Musa</taxon>
    </lineage>
</organism>
<feature type="region of interest" description="Disordered" evidence="1">
    <location>
        <begin position="117"/>
        <end position="149"/>
    </location>
</feature>